<dbReference type="RefSeq" id="WP_189441132.1">
    <property type="nucleotide sequence ID" value="NZ_BMXT01000002.1"/>
</dbReference>
<accession>A0ABQ2ZVL2</accession>
<organism evidence="1 2">
    <name type="scientific">Rhodanobacter panaciterrae</name>
    <dbReference type="NCBI Taxonomy" id="490572"/>
    <lineage>
        <taxon>Bacteria</taxon>
        <taxon>Pseudomonadati</taxon>
        <taxon>Pseudomonadota</taxon>
        <taxon>Gammaproteobacteria</taxon>
        <taxon>Lysobacterales</taxon>
        <taxon>Rhodanobacteraceae</taxon>
        <taxon>Rhodanobacter</taxon>
    </lineage>
</organism>
<reference evidence="2" key="1">
    <citation type="journal article" date="2019" name="Int. J. Syst. Evol. Microbiol.">
        <title>The Global Catalogue of Microorganisms (GCM) 10K type strain sequencing project: providing services to taxonomists for standard genome sequencing and annotation.</title>
        <authorList>
            <consortium name="The Broad Institute Genomics Platform"/>
            <consortium name="The Broad Institute Genome Sequencing Center for Infectious Disease"/>
            <person name="Wu L."/>
            <person name="Ma J."/>
        </authorList>
    </citation>
    <scope>NUCLEOTIDE SEQUENCE [LARGE SCALE GENOMIC DNA]</scope>
    <source>
        <strain evidence="2">KCTC 22232</strain>
    </source>
</reference>
<gene>
    <name evidence="1" type="ORF">GCM10008098_20430</name>
</gene>
<evidence type="ECO:0000313" key="1">
    <source>
        <dbReference type="EMBL" id="GGY27278.1"/>
    </source>
</evidence>
<dbReference type="EMBL" id="BMXT01000002">
    <property type="protein sequence ID" value="GGY27278.1"/>
    <property type="molecule type" value="Genomic_DNA"/>
</dbReference>
<name>A0ABQ2ZVL2_9GAMM</name>
<protein>
    <recommendedName>
        <fullName evidence="3">GST N-terminal domain-containing protein</fullName>
    </recommendedName>
</protein>
<sequence length="50" mass="5579">MYTLCYAPGSANLLVPLTLLECGAPYRLEHVDLDAGQQRLRETEGLTEWA</sequence>
<keyword evidence="2" id="KW-1185">Reference proteome</keyword>
<comment type="caution">
    <text evidence="1">The sequence shown here is derived from an EMBL/GenBank/DDBJ whole genome shotgun (WGS) entry which is preliminary data.</text>
</comment>
<dbReference type="Proteomes" id="UP000621898">
    <property type="component" value="Unassembled WGS sequence"/>
</dbReference>
<proteinExistence type="predicted"/>
<evidence type="ECO:0008006" key="3">
    <source>
        <dbReference type="Google" id="ProtNLM"/>
    </source>
</evidence>
<evidence type="ECO:0000313" key="2">
    <source>
        <dbReference type="Proteomes" id="UP000621898"/>
    </source>
</evidence>